<name>A0A7G8BR77_9BACT</name>
<evidence type="ECO:0000256" key="1">
    <source>
        <dbReference type="SAM" id="MobiDB-lite"/>
    </source>
</evidence>
<dbReference type="Proteomes" id="UP000515312">
    <property type="component" value="Chromosome"/>
</dbReference>
<proteinExistence type="predicted"/>
<dbReference type="KEGG" id="adin:H7849_17545"/>
<sequence>MGAQNPEMQQRVADLKEAMAKNKQALAQYSWNETVTISLKGEQKKQEHFQVRLGPDGKPQKTSLDPPAQPAAQSGGRGGRLKEHVVAKKKEEYEDYANQIKALIQQYVPPDKDAIEQARQKGNIALSPEAGTPGQYKLVISNYLKQGDNMTLVVDKAQKSIVSLSIASYLSDPKDAVNVTVQFSAIPDGPNHVSAETIDGVSKQLTIAIQNSNYQKV</sequence>
<evidence type="ECO:0000313" key="3">
    <source>
        <dbReference type="Proteomes" id="UP000515312"/>
    </source>
</evidence>
<accession>A0A7G8BR77</accession>
<dbReference type="AlphaFoldDB" id="A0A7G8BR77"/>
<reference evidence="2 3" key="1">
    <citation type="submission" date="2020-08" db="EMBL/GenBank/DDBJ databases">
        <title>Edaphobacter telluris sp. nov. and Acidobacterium dinghuensis sp. nov., two acidobacteria isolated from forest soil.</title>
        <authorList>
            <person name="Fu J."/>
            <person name="Qiu L."/>
        </authorList>
    </citation>
    <scope>NUCLEOTIDE SEQUENCE [LARGE SCALE GENOMIC DNA]</scope>
    <source>
        <strain evidence="2">4Y35</strain>
    </source>
</reference>
<keyword evidence="3" id="KW-1185">Reference proteome</keyword>
<evidence type="ECO:0000313" key="2">
    <source>
        <dbReference type="EMBL" id="QNI35047.1"/>
    </source>
</evidence>
<evidence type="ECO:0008006" key="4">
    <source>
        <dbReference type="Google" id="ProtNLM"/>
    </source>
</evidence>
<gene>
    <name evidence="2" type="ORF">H7849_17545</name>
</gene>
<feature type="region of interest" description="Disordered" evidence="1">
    <location>
        <begin position="42"/>
        <end position="83"/>
    </location>
</feature>
<dbReference type="EMBL" id="CP060394">
    <property type="protein sequence ID" value="QNI35047.1"/>
    <property type="molecule type" value="Genomic_DNA"/>
</dbReference>
<organism evidence="2 3">
    <name type="scientific">Alloacidobacterium dinghuense</name>
    <dbReference type="NCBI Taxonomy" id="2763107"/>
    <lineage>
        <taxon>Bacteria</taxon>
        <taxon>Pseudomonadati</taxon>
        <taxon>Acidobacteriota</taxon>
        <taxon>Terriglobia</taxon>
        <taxon>Terriglobales</taxon>
        <taxon>Acidobacteriaceae</taxon>
        <taxon>Alloacidobacterium</taxon>
    </lineage>
</organism>
<protein>
    <recommendedName>
        <fullName evidence="4">Lipoprotein</fullName>
    </recommendedName>
</protein>